<feature type="domain" description="Radical SAM core" evidence="13">
    <location>
        <begin position="96"/>
        <end position="310"/>
    </location>
</feature>
<comment type="cofactor">
    <cofactor evidence="1 12">
        <name>pyridoxal 5'-phosphate</name>
        <dbReference type="ChEBI" id="CHEBI:597326"/>
    </cofactor>
</comment>
<dbReference type="GO" id="GO:0051539">
    <property type="term" value="F:4 iron, 4 sulfur cluster binding"/>
    <property type="evidence" value="ECO:0007669"/>
    <property type="project" value="UniProtKB-KW"/>
</dbReference>
<evidence type="ECO:0000256" key="12">
    <source>
        <dbReference type="PIRSR" id="PIRSR603739-50"/>
    </source>
</evidence>
<evidence type="ECO:0000256" key="3">
    <source>
        <dbReference type="ARBA" id="ARBA00008703"/>
    </source>
</evidence>
<dbReference type="InterPro" id="IPR013785">
    <property type="entry name" value="Aldolase_TIM"/>
</dbReference>
<feature type="modified residue" description="N6-(pyridoxal phosphate)lysine" evidence="12">
    <location>
        <position position="322"/>
    </location>
</feature>
<keyword evidence="7 12" id="KW-0663">Pyridoxal phosphate</keyword>
<keyword evidence="8" id="KW-0408">Iron</keyword>
<evidence type="ECO:0000256" key="8">
    <source>
        <dbReference type="ARBA" id="ARBA00023004"/>
    </source>
</evidence>
<dbReference type="CDD" id="cd01335">
    <property type="entry name" value="Radical_SAM"/>
    <property type="match status" value="1"/>
</dbReference>
<proteinExistence type="inferred from homology"/>
<keyword evidence="4 11" id="KW-0004">4Fe-4S</keyword>
<dbReference type="PANTHER" id="PTHR30538:SF1">
    <property type="entry name" value="L-LYSINE 2,3-AMINOMUTASE"/>
    <property type="match status" value="1"/>
</dbReference>
<reference evidence="14 15" key="1">
    <citation type="submission" date="2017-03" db="EMBL/GenBank/DDBJ databases">
        <title>Draft Genome sequence of Marispirochaeta sp. strain JC444.</title>
        <authorList>
            <person name="Shivani Y."/>
            <person name="Subhash Y."/>
            <person name="Sasikala C."/>
            <person name="Ramana C."/>
        </authorList>
    </citation>
    <scope>NUCLEOTIDE SEQUENCE [LARGE SCALE GENOMIC DNA]</scope>
    <source>
        <strain evidence="14 15">JC444</strain>
    </source>
</reference>
<evidence type="ECO:0000256" key="11">
    <source>
        <dbReference type="PIRSR" id="PIRSR004911-1"/>
    </source>
</evidence>
<name>A0A1Y1RYB4_9SPIO</name>
<evidence type="ECO:0000256" key="9">
    <source>
        <dbReference type="ARBA" id="ARBA00023014"/>
    </source>
</evidence>
<evidence type="ECO:0000259" key="13">
    <source>
        <dbReference type="PROSITE" id="PS51918"/>
    </source>
</evidence>
<evidence type="ECO:0000256" key="7">
    <source>
        <dbReference type="ARBA" id="ARBA00022898"/>
    </source>
</evidence>
<dbReference type="InterPro" id="IPR007197">
    <property type="entry name" value="rSAM"/>
</dbReference>
<feature type="binding site" evidence="11">
    <location>
        <position position="110"/>
    </location>
    <ligand>
        <name>[4Fe-4S] cluster</name>
        <dbReference type="ChEBI" id="CHEBI:49883"/>
        <note>4Fe-4S-S-AdoMet</note>
    </ligand>
</feature>
<dbReference type="EMBL" id="MWQY01000009">
    <property type="protein sequence ID" value="ORC35459.1"/>
    <property type="molecule type" value="Genomic_DNA"/>
</dbReference>
<dbReference type="PANTHER" id="PTHR30538">
    <property type="entry name" value="LYSINE 2,3-AMINOMUTASE-RELATED"/>
    <property type="match status" value="1"/>
</dbReference>
<gene>
    <name evidence="14" type="ORF">B4O97_08990</name>
</gene>
<keyword evidence="5" id="KW-0949">S-adenosyl-L-methionine</keyword>
<comment type="cofactor">
    <cofactor evidence="2">
        <name>[4Fe-4S] cluster</name>
        <dbReference type="ChEBI" id="CHEBI:49883"/>
    </cofactor>
</comment>
<evidence type="ECO:0000256" key="4">
    <source>
        <dbReference type="ARBA" id="ARBA00022485"/>
    </source>
</evidence>
<comment type="similarity">
    <text evidence="3">Belongs to the radical SAM superfamily. KamA family.</text>
</comment>
<sequence length="355" mass="39304">MGNSGNTPVKAIENIEILRESVPLRPEEEAWLRSGKENPGLPLRITPHYLKLMKKDLSGALRRMAIPRGEEWTVLDYETPDPLHEEPYEVVHRCIHRYRDRVLVLLTDACALYCRYCFRRRFTGENRGVLGDEEIRAVKDYLESHPEVREVILSGGDPLMLPDRKLDSIIGILGNAGSVRSLRLSSRIPVVLPSRITAALAGILSSGPRVWQVIHINHPAEISPEFLAAVDLLAKRGIPMLSQSVLLKGVNDDPEILAKLFRGLVAAGVKPYYLFQGDLAPGTSHLRVPLSRGLSIFRELSSMVSGLALPAYAVDLPGGGGKVRLGAEAIAGLHDGEYHIRSIDGRIFRYPEEPV</sequence>
<feature type="binding site" evidence="11">
    <location>
        <position position="117"/>
    </location>
    <ligand>
        <name>[4Fe-4S] cluster</name>
        <dbReference type="ChEBI" id="CHEBI:49883"/>
        <note>4Fe-4S-S-AdoMet</note>
    </ligand>
</feature>
<dbReference type="PIRSF" id="PIRSF004911">
    <property type="entry name" value="DUF160"/>
    <property type="match status" value="1"/>
</dbReference>
<dbReference type="SFLD" id="SFLDS00029">
    <property type="entry name" value="Radical_SAM"/>
    <property type="match status" value="1"/>
</dbReference>
<keyword evidence="6 11" id="KW-0479">Metal-binding</keyword>
<evidence type="ECO:0000313" key="14">
    <source>
        <dbReference type="EMBL" id="ORC35459.1"/>
    </source>
</evidence>
<organism evidence="14 15">
    <name type="scientific">Marispirochaeta aestuarii</name>
    <dbReference type="NCBI Taxonomy" id="1963862"/>
    <lineage>
        <taxon>Bacteria</taxon>
        <taxon>Pseudomonadati</taxon>
        <taxon>Spirochaetota</taxon>
        <taxon>Spirochaetia</taxon>
        <taxon>Spirochaetales</taxon>
        <taxon>Spirochaetaceae</taxon>
        <taxon>Marispirochaeta</taxon>
    </lineage>
</organism>
<dbReference type="AlphaFoldDB" id="A0A1Y1RYB4"/>
<dbReference type="InterPro" id="IPR003739">
    <property type="entry name" value="Lys_aminomutase/Glu_NH3_mut"/>
</dbReference>
<dbReference type="Pfam" id="PF04055">
    <property type="entry name" value="Radical_SAM"/>
    <property type="match status" value="1"/>
</dbReference>
<dbReference type="InterPro" id="IPR058240">
    <property type="entry name" value="rSAM_sf"/>
</dbReference>
<dbReference type="Proteomes" id="UP000192343">
    <property type="component" value="Unassembled WGS sequence"/>
</dbReference>
<accession>A0A1Y1RYB4</accession>
<keyword evidence="15" id="KW-1185">Reference proteome</keyword>
<dbReference type="STRING" id="1963862.B4O97_08990"/>
<dbReference type="NCBIfam" id="TIGR00238">
    <property type="entry name" value="KamA family radical SAM protein"/>
    <property type="match status" value="1"/>
</dbReference>
<keyword evidence="9 11" id="KW-0411">Iron-sulfur</keyword>
<evidence type="ECO:0000256" key="2">
    <source>
        <dbReference type="ARBA" id="ARBA00001966"/>
    </source>
</evidence>
<evidence type="ECO:0000256" key="10">
    <source>
        <dbReference type="ARBA" id="ARBA00023235"/>
    </source>
</evidence>
<dbReference type="GO" id="GO:0046872">
    <property type="term" value="F:metal ion binding"/>
    <property type="evidence" value="ECO:0007669"/>
    <property type="project" value="UniProtKB-KW"/>
</dbReference>
<feature type="binding site" evidence="11">
    <location>
        <position position="114"/>
    </location>
    <ligand>
        <name>[4Fe-4S] cluster</name>
        <dbReference type="ChEBI" id="CHEBI:49883"/>
        <note>4Fe-4S-S-AdoMet</note>
    </ligand>
</feature>
<evidence type="ECO:0000313" key="15">
    <source>
        <dbReference type="Proteomes" id="UP000192343"/>
    </source>
</evidence>
<evidence type="ECO:0000256" key="1">
    <source>
        <dbReference type="ARBA" id="ARBA00001933"/>
    </source>
</evidence>
<dbReference type="SFLD" id="SFLDG01070">
    <property type="entry name" value="PLP-dependent"/>
    <property type="match status" value="1"/>
</dbReference>
<dbReference type="GO" id="GO:0016853">
    <property type="term" value="F:isomerase activity"/>
    <property type="evidence" value="ECO:0007669"/>
    <property type="project" value="UniProtKB-KW"/>
</dbReference>
<keyword evidence="10" id="KW-0413">Isomerase</keyword>
<dbReference type="PROSITE" id="PS51918">
    <property type="entry name" value="RADICAL_SAM"/>
    <property type="match status" value="1"/>
</dbReference>
<dbReference type="SUPFAM" id="SSF102114">
    <property type="entry name" value="Radical SAM enzymes"/>
    <property type="match status" value="1"/>
</dbReference>
<protein>
    <recommendedName>
        <fullName evidence="13">Radical SAM core domain-containing protein</fullName>
    </recommendedName>
</protein>
<evidence type="ECO:0000256" key="5">
    <source>
        <dbReference type="ARBA" id="ARBA00022691"/>
    </source>
</evidence>
<dbReference type="Gene3D" id="3.20.20.70">
    <property type="entry name" value="Aldolase class I"/>
    <property type="match status" value="1"/>
</dbReference>
<evidence type="ECO:0000256" key="6">
    <source>
        <dbReference type="ARBA" id="ARBA00022723"/>
    </source>
</evidence>
<comment type="caution">
    <text evidence="14">The sequence shown here is derived from an EMBL/GenBank/DDBJ whole genome shotgun (WGS) entry which is preliminary data.</text>
</comment>